<evidence type="ECO:0000313" key="1">
    <source>
        <dbReference type="EMBL" id="CAG9782766.1"/>
    </source>
</evidence>
<protein>
    <submittedName>
        <fullName evidence="1">Uncharacterized protein</fullName>
    </submittedName>
</protein>
<proteinExistence type="predicted"/>
<dbReference type="Proteomes" id="UP001153714">
    <property type="component" value="Chromosome 10"/>
</dbReference>
<evidence type="ECO:0000313" key="2">
    <source>
        <dbReference type="Proteomes" id="UP001153714"/>
    </source>
</evidence>
<reference evidence="1" key="2">
    <citation type="submission" date="2022-10" db="EMBL/GenBank/DDBJ databases">
        <authorList>
            <consortium name="ENA_rothamsted_submissions"/>
            <consortium name="culmorum"/>
            <person name="King R."/>
        </authorList>
    </citation>
    <scope>NUCLEOTIDE SEQUENCE</scope>
</reference>
<dbReference type="AlphaFoldDB" id="A0A9N9N0N5"/>
<sequence length="189" mass="20959">MKIPGLDDLTVQRQIDRPKRVVCGLLVPGTRAPHMTAKLLRHQNKFADVDRCILHKAIEGDDNTFFIFSTTRDVAEKILARGRRLCYLMGSVYVDTCGYSVYVVAVDWPQMMLFLPLVSGKTFYNPDNCAPRTLYCLLLTYTGSNNDTILFQRSNNNNNKTATKSKCTESSGGLCLHAGRSGNTAKGSG</sequence>
<reference evidence="1" key="1">
    <citation type="submission" date="2021-12" db="EMBL/GenBank/DDBJ databases">
        <authorList>
            <person name="King R."/>
        </authorList>
    </citation>
    <scope>NUCLEOTIDE SEQUENCE</scope>
</reference>
<gene>
    <name evidence="1" type="ORF">DIATSA_LOCUS1002</name>
</gene>
<accession>A0A9N9N0N5</accession>
<dbReference type="EMBL" id="OU893341">
    <property type="protein sequence ID" value="CAG9782766.1"/>
    <property type="molecule type" value="Genomic_DNA"/>
</dbReference>
<name>A0A9N9N0N5_9NEOP</name>
<keyword evidence="2" id="KW-1185">Reference proteome</keyword>
<organism evidence="1 2">
    <name type="scientific">Diatraea saccharalis</name>
    <name type="common">sugarcane borer</name>
    <dbReference type="NCBI Taxonomy" id="40085"/>
    <lineage>
        <taxon>Eukaryota</taxon>
        <taxon>Metazoa</taxon>
        <taxon>Ecdysozoa</taxon>
        <taxon>Arthropoda</taxon>
        <taxon>Hexapoda</taxon>
        <taxon>Insecta</taxon>
        <taxon>Pterygota</taxon>
        <taxon>Neoptera</taxon>
        <taxon>Endopterygota</taxon>
        <taxon>Lepidoptera</taxon>
        <taxon>Glossata</taxon>
        <taxon>Ditrysia</taxon>
        <taxon>Pyraloidea</taxon>
        <taxon>Crambidae</taxon>
        <taxon>Crambinae</taxon>
        <taxon>Diatraea</taxon>
    </lineage>
</organism>
<dbReference type="OrthoDB" id="6507000at2759"/>